<dbReference type="PRINTS" id="PR00598">
    <property type="entry name" value="HTHMARR"/>
</dbReference>
<accession>A0A7C4RVT0</accession>
<dbReference type="PROSITE" id="PS50995">
    <property type="entry name" value="HTH_MARR_2"/>
    <property type="match status" value="1"/>
</dbReference>
<dbReference type="EMBL" id="DSZY01000020">
    <property type="protein sequence ID" value="HGU40378.1"/>
    <property type="molecule type" value="Genomic_DNA"/>
</dbReference>
<evidence type="ECO:0000256" key="2">
    <source>
        <dbReference type="ARBA" id="ARBA00023125"/>
    </source>
</evidence>
<feature type="domain" description="HTH marR-type" evidence="4">
    <location>
        <begin position="7"/>
        <end position="140"/>
    </location>
</feature>
<evidence type="ECO:0000256" key="1">
    <source>
        <dbReference type="ARBA" id="ARBA00023015"/>
    </source>
</evidence>
<dbReference type="GO" id="GO:0003677">
    <property type="term" value="F:DNA binding"/>
    <property type="evidence" value="ECO:0007669"/>
    <property type="project" value="UniProtKB-KW"/>
</dbReference>
<dbReference type="Gene3D" id="1.10.10.10">
    <property type="entry name" value="Winged helix-like DNA-binding domain superfamily/Winged helix DNA-binding domain"/>
    <property type="match status" value="1"/>
</dbReference>
<evidence type="ECO:0000313" key="5">
    <source>
        <dbReference type="EMBL" id="HGU40378.1"/>
    </source>
</evidence>
<dbReference type="PANTHER" id="PTHR42756:SF1">
    <property type="entry name" value="TRANSCRIPTIONAL REPRESSOR OF EMRAB OPERON"/>
    <property type="match status" value="1"/>
</dbReference>
<comment type="caution">
    <text evidence="5">The sequence shown here is derived from an EMBL/GenBank/DDBJ whole genome shotgun (WGS) entry which is preliminary data.</text>
</comment>
<keyword evidence="2" id="KW-0238">DNA-binding</keyword>
<dbReference type="GO" id="GO:0003700">
    <property type="term" value="F:DNA-binding transcription factor activity"/>
    <property type="evidence" value="ECO:0007669"/>
    <property type="project" value="InterPro"/>
</dbReference>
<keyword evidence="1" id="KW-0805">Transcription regulation</keyword>
<proteinExistence type="predicted"/>
<dbReference type="Pfam" id="PF01047">
    <property type="entry name" value="MarR"/>
    <property type="match status" value="1"/>
</dbReference>
<keyword evidence="3" id="KW-0804">Transcription</keyword>
<dbReference type="InterPro" id="IPR000835">
    <property type="entry name" value="HTH_MarR-typ"/>
</dbReference>
<dbReference type="InterPro" id="IPR036390">
    <property type="entry name" value="WH_DNA-bd_sf"/>
</dbReference>
<dbReference type="InterPro" id="IPR036388">
    <property type="entry name" value="WH-like_DNA-bd_sf"/>
</dbReference>
<sequence length="153" mass="17882">MNCSFSEDSVIYLLSKLQRRIFKRLYSALAKLHELHPGQLPMLFLIDKHPGLSQKDIAKKLGLEPGTVAVMIKRFEKKGLIVRKTDQQDRRLQRVYLSNEAQALLEHSRKFVQELETEIKRILTEDEVEKFKHIVQRILDGLVREDEGVTEDE</sequence>
<gene>
    <name evidence="5" type="ORF">ENT77_04180</name>
</gene>
<protein>
    <submittedName>
        <fullName evidence="5">MarR family transcriptional regulator</fullName>
    </submittedName>
</protein>
<evidence type="ECO:0000259" key="4">
    <source>
        <dbReference type="PROSITE" id="PS50995"/>
    </source>
</evidence>
<dbReference type="AlphaFoldDB" id="A0A7C4RVT0"/>
<dbReference type="SUPFAM" id="SSF46785">
    <property type="entry name" value="Winged helix' DNA-binding domain"/>
    <property type="match status" value="1"/>
</dbReference>
<dbReference type="SMART" id="SM00347">
    <property type="entry name" value="HTH_MARR"/>
    <property type="match status" value="1"/>
</dbReference>
<dbReference type="PANTHER" id="PTHR42756">
    <property type="entry name" value="TRANSCRIPTIONAL REGULATOR, MARR"/>
    <property type="match status" value="1"/>
</dbReference>
<reference evidence="5" key="1">
    <citation type="journal article" date="2020" name="mSystems">
        <title>Genome- and Community-Level Interaction Insights into Carbon Utilization and Element Cycling Functions of Hydrothermarchaeota in Hydrothermal Sediment.</title>
        <authorList>
            <person name="Zhou Z."/>
            <person name="Liu Y."/>
            <person name="Xu W."/>
            <person name="Pan J."/>
            <person name="Luo Z.H."/>
            <person name="Li M."/>
        </authorList>
    </citation>
    <scope>NUCLEOTIDE SEQUENCE [LARGE SCALE GENOMIC DNA]</scope>
    <source>
        <strain evidence="5">SpSt-609</strain>
    </source>
</reference>
<name>A0A7C4RVT0_9BACT</name>
<evidence type="ECO:0000256" key="3">
    <source>
        <dbReference type="ARBA" id="ARBA00023163"/>
    </source>
</evidence>
<organism evidence="5">
    <name type="scientific">Fervidobacterium thailandense</name>
    <dbReference type="NCBI Taxonomy" id="1008305"/>
    <lineage>
        <taxon>Bacteria</taxon>
        <taxon>Thermotogati</taxon>
        <taxon>Thermotogota</taxon>
        <taxon>Thermotogae</taxon>
        <taxon>Thermotogales</taxon>
        <taxon>Fervidobacteriaceae</taxon>
        <taxon>Fervidobacterium</taxon>
    </lineage>
</organism>